<name>A0A7X2PC37_9SPIO</name>
<evidence type="ECO:0000313" key="1">
    <source>
        <dbReference type="EMBL" id="MSU06134.1"/>
    </source>
</evidence>
<comment type="caution">
    <text evidence="1">The sequence shown here is derived from an EMBL/GenBank/DDBJ whole genome shotgun (WGS) entry which is preliminary data.</text>
</comment>
<proteinExistence type="predicted"/>
<sequence length="536" mass="62741">MIDEEYNKILKQYHKVSERHILAVESNMPYSDILQVVTLSDKIRKAGNELVALMRKNYEQLIRTKRYRKLLVLYGNTEDKNKRKDLANQLREMQKDYNVTWDYCRKSMIPIGKKYGIYAVFALTKAEDIWGGVEKCLYGRGAAIHFSKYGELPCIRSKQINRGIPISVKDEQLQFKLGKINFGIKVVDRFQRDEVNAIVSYLAESENIDRKAVNAFKEDGRCIDTYRPCYATLVPKLIRRKYRVFLHLTIEGKAKPKYNKYGSLRHKYGKGIIGADIGTQTVAYTSNTEVGLKNLSERGNSIQTSERKERLLHRAMDRSRRATNPQNYNDDGIVKKGRKDWKYSNHYKKLKAKYYELCRINAVNRQLAINEDANHLRSLANTFVTEEKNASKLMKRAKETTKNEKGKFNKKKRFGKTIKNRCPSKFQTTVQKKFEVTGGTYIEVSNNYRASQYDHTADDYIKKKLSDRLYKLRSGTEVQRDWYSSFLLYCYDYRTNSIDKNKCNMEFGRFYNMEKKLIERIKVNKIKVLNSGIKIG</sequence>
<organism evidence="1 2">
    <name type="scientific">Bullifex porci</name>
    <dbReference type="NCBI Taxonomy" id="2606638"/>
    <lineage>
        <taxon>Bacteria</taxon>
        <taxon>Pseudomonadati</taxon>
        <taxon>Spirochaetota</taxon>
        <taxon>Spirochaetia</taxon>
        <taxon>Spirochaetales</taxon>
        <taxon>Spirochaetaceae</taxon>
        <taxon>Bullifex</taxon>
    </lineage>
</organism>
<dbReference type="AlphaFoldDB" id="A0A7X2PC37"/>
<dbReference type="EMBL" id="VUNN01000007">
    <property type="protein sequence ID" value="MSU06134.1"/>
    <property type="molecule type" value="Genomic_DNA"/>
</dbReference>
<keyword evidence="2" id="KW-1185">Reference proteome</keyword>
<evidence type="ECO:0008006" key="3">
    <source>
        <dbReference type="Google" id="ProtNLM"/>
    </source>
</evidence>
<reference evidence="1 2" key="1">
    <citation type="submission" date="2019-08" db="EMBL/GenBank/DDBJ databases">
        <title>In-depth cultivation of the pig gut microbiome towards novel bacterial diversity and tailored functional studies.</title>
        <authorList>
            <person name="Wylensek D."/>
            <person name="Hitch T.C.A."/>
            <person name="Clavel T."/>
        </authorList>
    </citation>
    <scope>NUCLEOTIDE SEQUENCE [LARGE SCALE GENOMIC DNA]</scope>
    <source>
        <strain evidence="1 2">NM-380-WT-3C1</strain>
    </source>
</reference>
<accession>A0A7X2PC37</accession>
<protein>
    <recommendedName>
        <fullName evidence="3">Transposase</fullName>
    </recommendedName>
</protein>
<gene>
    <name evidence="1" type="ORF">FYJ80_05005</name>
</gene>
<dbReference type="Proteomes" id="UP000460549">
    <property type="component" value="Unassembled WGS sequence"/>
</dbReference>
<evidence type="ECO:0000313" key="2">
    <source>
        <dbReference type="Proteomes" id="UP000460549"/>
    </source>
</evidence>